<dbReference type="HOGENOM" id="CLU_3019444_0_0_1"/>
<feature type="compositionally biased region" description="Acidic residues" evidence="1">
    <location>
        <begin position="22"/>
        <end position="49"/>
    </location>
</feature>
<reference evidence="3" key="1">
    <citation type="journal article" date="2002" name="Science">
        <title>The draft genome of Ciona intestinalis: insights into chordate and vertebrate origins.</title>
        <authorList>
            <person name="Dehal P."/>
            <person name="Satou Y."/>
            <person name="Campbell R.K."/>
            <person name="Chapman J."/>
            <person name="Degnan B."/>
            <person name="De Tomaso A."/>
            <person name="Davidson B."/>
            <person name="Di Gregorio A."/>
            <person name="Gelpke M."/>
            <person name="Goodstein D.M."/>
            <person name="Harafuji N."/>
            <person name="Hastings K.E."/>
            <person name="Ho I."/>
            <person name="Hotta K."/>
            <person name="Huang W."/>
            <person name="Kawashima T."/>
            <person name="Lemaire P."/>
            <person name="Martinez D."/>
            <person name="Meinertzhagen I.A."/>
            <person name="Necula S."/>
            <person name="Nonaka M."/>
            <person name="Putnam N."/>
            <person name="Rash S."/>
            <person name="Saiga H."/>
            <person name="Satake M."/>
            <person name="Terry A."/>
            <person name="Yamada L."/>
            <person name="Wang H.G."/>
            <person name="Awazu S."/>
            <person name="Azumi K."/>
            <person name="Boore J."/>
            <person name="Branno M."/>
            <person name="Chin-Bow S."/>
            <person name="DeSantis R."/>
            <person name="Doyle S."/>
            <person name="Francino P."/>
            <person name="Keys D.N."/>
            <person name="Haga S."/>
            <person name="Hayashi H."/>
            <person name="Hino K."/>
            <person name="Imai K.S."/>
            <person name="Inaba K."/>
            <person name="Kano S."/>
            <person name="Kobayashi K."/>
            <person name="Kobayashi M."/>
            <person name="Lee B.I."/>
            <person name="Makabe K.W."/>
            <person name="Manohar C."/>
            <person name="Matassi G."/>
            <person name="Medina M."/>
            <person name="Mochizuki Y."/>
            <person name="Mount S."/>
            <person name="Morishita T."/>
            <person name="Miura S."/>
            <person name="Nakayama A."/>
            <person name="Nishizaka S."/>
            <person name="Nomoto H."/>
            <person name="Ohta F."/>
            <person name="Oishi K."/>
            <person name="Rigoutsos I."/>
            <person name="Sano M."/>
            <person name="Sasaki A."/>
            <person name="Sasakura Y."/>
            <person name="Shoguchi E."/>
            <person name="Shin-i T."/>
            <person name="Spagnuolo A."/>
            <person name="Stainier D."/>
            <person name="Suzuki M.M."/>
            <person name="Tassy O."/>
            <person name="Takatori N."/>
            <person name="Tokuoka M."/>
            <person name="Yagi K."/>
            <person name="Yoshizaki F."/>
            <person name="Wada S."/>
            <person name="Zhang C."/>
            <person name="Hyatt P.D."/>
            <person name="Larimer F."/>
            <person name="Detter C."/>
            <person name="Doggett N."/>
            <person name="Glavina T."/>
            <person name="Hawkins T."/>
            <person name="Richardson P."/>
            <person name="Lucas S."/>
            <person name="Kohara Y."/>
            <person name="Levine M."/>
            <person name="Satoh N."/>
            <person name="Rokhsar D.S."/>
        </authorList>
    </citation>
    <scope>NUCLEOTIDE SEQUENCE [LARGE SCALE GENOMIC DNA]</scope>
</reference>
<protein>
    <submittedName>
        <fullName evidence="2">Uncharacterized protein</fullName>
    </submittedName>
</protein>
<organism evidence="2 3">
    <name type="scientific">Ciona intestinalis</name>
    <name type="common">Transparent sea squirt</name>
    <name type="synonym">Ascidia intestinalis</name>
    <dbReference type="NCBI Taxonomy" id="7719"/>
    <lineage>
        <taxon>Eukaryota</taxon>
        <taxon>Metazoa</taxon>
        <taxon>Chordata</taxon>
        <taxon>Tunicata</taxon>
        <taxon>Ascidiacea</taxon>
        <taxon>Phlebobranchia</taxon>
        <taxon>Cionidae</taxon>
        <taxon>Ciona</taxon>
    </lineage>
</organism>
<dbReference type="Ensembl" id="ENSCINT00000031889.1">
    <property type="protein sequence ID" value="ENSCINP00000035853.1"/>
    <property type="gene ID" value="ENSCING00000021550.1"/>
</dbReference>
<reference evidence="2" key="4">
    <citation type="submission" date="2025-09" db="UniProtKB">
        <authorList>
            <consortium name="Ensembl"/>
        </authorList>
    </citation>
    <scope>IDENTIFICATION</scope>
</reference>
<feature type="region of interest" description="Disordered" evidence="1">
    <location>
        <begin position="11"/>
        <end position="56"/>
    </location>
</feature>
<dbReference type="EMBL" id="EAAA01000498">
    <property type="status" value="NOT_ANNOTATED_CDS"/>
    <property type="molecule type" value="Genomic_DNA"/>
</dbReference>
<feature type="compositionally biased region" description="Basic and acidic residues" evidence="1">
    <location>
        <begin position="11"/>
        <end position="21"/>
    </location>
</feature>
<name>H2Y1R9_CIOIN</name>
<dbReference type="Proteomes" id="UP000008144">
    <property type="component" value="Chromosome 10"/>
</dbReference>
<evidence type="ECO:0000256" key="1">
    <source>
        <dbReference type="SAM" id="MobiDB-lite"/>
    </source>
</evidence>
<reference evidence="2" key="2">
    <citation type="journal article" date="2008" name="Genome Biol.">
        <title>Improved genome assembly and evidence-based global gene model set for the chordate Ciona intestinalis: new insight into intron and operon populations.</title>
        <authorList>
            <person name="Satou Y."/>
            <person name="Mineta K."/>
            <person name="Ogasawara M."/>
            <person name="Sasakura Y."/>
            <person name="Shoguchi E."/>
            <person name="Ueno K."/>
            <person name="Yamada L."/>
            <person name="Matsumoto J."/>
            <person name="Wasserscheid J."/>
            <person name="Dewar K."/>
            <person name="Wiley G.B."/>
            <person name="Macmil S.L."/>
            <person name="Roe B.A."/>
            <person name="Zeller R.W."/>
            <person name="Hastings K.E."/>
            <person name="Lemaire P."/>
            <person name="Lindquist E."/>
            <person name="Endo T."/>
            <person name="Hotta K."/>
            <person name="Inaba K."/>
        </authorList>
    </citation>
    <scope>NUCLEOTIDE SEQUENCE [LARGE SCALE GENOMIC DNA]</scope>
    <source>
        <strain evidence="2">wild type</strain>
    </source>
</reference>
<sequence>ITQRLAEYKKQEKTFDSKVSEEETDEDDNFDDLMNEVSDETSDYNDEDYQAPKVFI</sequence>
<proteinExistence type="predicted"/>
<dbReference type="InParanoid" id="H2Y1R9"/>
<evidence type="ECO:0000313" key="2">
    <source>
        <dbReference type="Ensembl" id="ENSCINP00000035853.1"/>
    </source>
</evidence>
<keyword evidence="3" id="KW-1185">Reference proteome</keyword>
<evidence type="ECO:0000313" key="3">
    <source>
        <dbReference type="Proteomes" id="UP000008144"/>
    </source>
</evidence>
<dbReference type="AlphaFoldDB" id="H2Y1R9"/>
<reference evidence="2" key="3">
    <citation type="submission" date="2025-08" db="UniProtKB">
        <authorList>
            <consortium name="Ensembl"/>
        </authorList>
    </citation>
    <scope>IDENTIFICATION</scope>
</reference>
<accession>H2Y1R9</accession>